<sequence length="205" mass="21949">MPLTKPLATKGLAIYVDNPQATYRPGDTITGHVARQVPVLVGADDVTVEIHLVGTALAKLSEWTDHTGESSSSYTSVFPLLDPAATRLQLHAGPLHIPRTVDGLSIDTLKTPEDRDRTIGRSWPFSLAVPRQTAAGNVPKSRAYIGGLVPVDKDGHVASHPLPSSTYLDRTESGPGSFRSGFIEYYLDACLNNSNLATLPIKIVA</sequence>
<dbReference type="Gene3D" id="2.60.40.640">
    <property type="match status" value="1"/>
</dbReference>
<keyword evidence="2" id="KW-1185">Reference proteome</keyword>
<gene>
    <name evidence="1" type="ORF">O9K51_03322</name>
</gene>
<dbReference type="AlphaFoldDB" id="A0AB34G0K3"/>
<name>A0AB34G0K3_9HYPO</name>
<evidence type="ECO:0000313" key="2">
    <source>
        <dbReference type="Proteomes" id="UP001163105"/>
    </source>
</evidence>
<dbReference type="InterPro" id="IPR014752">
    <property type="entry name" value="Arrestin-like_C"/>
</dbReference>
<evidence type="ECO:0000313" key="1">
    <source>
        <dbReference type="EMBL" id="KAJ6444920.1"/>
    </source>
</evidence>
<reference evidence="1" key="1">
    <citation type="submission" date="2023-01" db="EMBL/GenBank/DDBJ databases">
        <title>The growth and conidiation of Purpureocillium lavendulum are regulated by nitrogen source and histone H3K14 acetylation.</title>
        <authorList>
            <person name="Tang P."/>
            <person name="Han J."/>
            <person name="Zhang C."/>
            <person name="Tang P."/>
            <person name="Qi F."/>
            <person name="Zhang K."/>
            <person name="Liang L."/>
        </authorList>
    </citation>
    <scope>NUCLEOTIDE SEQUENCE</scope>
    <source>
        <strain evidence="1">YMF1.00683</strain>
    </source>
</reference>
<dbReference type="Proteomes" id="UP001163105">
    <property type="component" value="Unassembled WGS sequence"/>
</dbReference>
<accession>A0AB34G0K3</accession>
<dbReference type="EMBL" id="JAQHRD010000002">
    <property type="protein sequence ID" value="KAJ6444920.1"/>
    <property type="molecule type" value="Genomic_DNA"/>
</dbReference>
<comment type="caution">
    <text evidence="1">The sequence shown here is derived from an EMBL/GenBank/DDBJ whole genome shotgun (WGS) entry which is preliminary data.</text>
</comment>
<protein>
    <submittedName>
        <fullName evidence="1">Spc97 / Spc98 family protein</fullName>
    </submittedName>
</protein>
<organism evidence="1 2">
    <name type="scientific">Purpureocillium lavendulum</name>
    <dbReference type="NCBI Taxonomy" id="1247861"/>
    <lineage>
        <taxon>Eukaryota</taxon>
        <taxon>Fungi</taxon>
        <taxon>Dikarya</taxon>
        <taxon>Ascomycota</taxon>
        <taxon>Pezizomycotina</taxon>
        <taxon>Sordariomycetes</taxon>
        <taxon>Hypocreomycetidae</taxon>
        <taxon>Hypocreales</taxon>
        <taxon>Ophiocordycipitaceae</taxon>
        <taxon>Purpureocillium</taxon>
    </lineage>
</organism>
<proteinExistence type="predicted"/>